<dbReference type="Proteomes" id="UP000683246">
    <property type="component" value="Chromosome"/>
</dbReference>
<accession>A0A8J8SHV8</accession>
<dbReference type="EMBL" id="CP058649">
    <property type="protein sequence ID" value="QUI23966.1"/>
    <property type="molecule type" value="Genomic_DNA"/>
</dbReference>
<reference evidence="1" key="1">
    <citation type="submission" date="2020-07" db="EMBL/GenBank/DDBJ databases">
        <title>Vallitalea pronyensis genome.</title>
        <authorList>
            <person name="Postec A."/>
        </authorList>
    </citation>
    <scope>NUCLEOTIDE SEQUENCE</scope>
    <source>
        <strain evidence="1">FatNI3</strain>
    </source>
</reference>
<protein>
    <submittedName>
        <fullName evidence="1">VOC family protein</fullName>
    </submittedName>
</protein>
<name>A0A8J8SHV8_9FIRM</name>
<gene>
    <name evidence="1" type="ORF">HZI73_17430</name>
</gene>
<sequence>MRRTMMKINLQAYLKGSIEAVEHYQKAFSATLGYHVKNEDNTYMHAEITLDGQTIISISESDEWAISGKNMQFWLTFGDDNEDALKKAYDILKEDGQILYPVGPSDWSKCMADVIDKFGVRWYLCV</sequence>
<keyword evidence="2" id="KW-1185">Reference proteome</keyword>
<proteinExistence type="predicted"/>
<dbReference type="KEGG" id="vpy:HZI73_17430"/>
<dbReference type="InterPro" id="IPR029068">
    <property type="entry name" value="Glyas_Bleomycin-R_OHBP_Dase"/>
</dbReference>
<dbReference type="Gene3D" id="3.10.180.10">
    <property type="entry name" value="2,3-Dihydroxybiphenyl 1,2-Dioxygenase, domain 1"/>
    <property type="match status" value="1"/>
</dbReference>
<dbReference type="SUPFAM" id="SSF54593">
    <property type="entry name" value="Glyoxalase/Bleomycin resistance protein/Dihydroxybiphenyl dioxygenase"/>
    <property type="match status" value="1"/>
</dbReference>
<dbReference type="AlphaFoldDB" id="A0A8J8SHV8"/>
<organism evidence="1 2">
    <name type="scientific">Vallitalea pronyensis</name>
    <dbReference type="NCBI Taxonomy" id="1348613"/>
    <lineage>
        <taxon>Bacteria</taxon>
        <taxon>Bacillati</taxon>
        <taxon>Bacillota</taxon>
        <taxon>Clostridia</taxon>
        <taxon>Lachnospirales</taxon>
        <taxon>Vallitaleaceae</taxon>
        <taxon>Vallitalea</taxon>
    </lineage>
</organism>
<evidence type="ECO:0000313" key="2">
    <source>
        <dbReference type="Proteomes" id="UP000683246"/>
    </source>
</evidence>
<evidence type="ECO:0000313" key="1">
    <source>
        <dbReference type="EMBL" id="QUI23966.1"/>
    </source>
</evidence>